<dbReference type="PANTHER" id="PTHR23502:SF5">
    <property type="entry name" value="QUINIDINE RESISTANCE PROTEIN 3"/>
    <property type="match status" value="1"/>
</dbReference>
<proteinExistence type="predicted"/>
<protein>
    <recommendedName>
        <fullName evidence="6">Major facilitator superfamily (MFS) profile domain-containing protein</fullName>
    </recommendedName>
</protein>
<evidence type="ECO:0000256" key="2">
    <source>
        <dbReference type="ARBA" id="ARBA00022692"/>
    </source>
</evidence>
<feature type="transmembrane region" description="Helical" evidence="5">
    <location>
        <begin position="250"/>
        <end position="268"/>
    </location>
</feature>
<dbReference type="InterPro" id="IPR011701">
    <property type="entry name" value="MFS"/>
</dbReference>
<dbReference type="InterPro" id="IPR036259">
    <property type="entry name" value="MFS_trans_sf"/>
</dbReference>
<evidence type="ECO:0000313" key="8">
    <source>
        <dbReference type="EMBL" id="CAF4128465.1"/>
    </source>
</evidence>
<evidence type="ECO:0000256" key="3">
    <source>
        <dbReference type="ARBA" id="ARBA00022989"/>
    </source>
</evidence>
<dbReference type="Proteomes" id="UP000681722">
    <property type="component" value="Unassembled WGS sequence"/>
</dbReference>
<keyword evidence="2 5" id="KW-0812">Transmembrane</keyword>
<reference evidence="7" key="1">
    <citation type="submission" date="2021-02" db="EMBL/GenBank/DDBJ databases">
        <authorList>
            <person name="Nowell W R."/>
        </authorList>
    </citation>
    <scope>NUCLEOTIDE SEQUENCE</scope>
</reference>
<evidence type="ECO:0000256" key="4">
    <source>
        <dbReference type="ARBA" id="ARBA00023136"/>
    </source>
</evidence>
<gene>
    <name evidence="7" type="ORF">GPM918_LOCUS28583</name>
    <name evidence="8" type="ORF">SRO942_LOCUS29090</name>
</gene>
<feature type="transmembrane region" description="Helical" evidence="5">
    <location>
        <begin position="221"/>
        <end position="243"/>
    </location>
</feature>
<dbReference type="EMBL" id="CAJNOQ010012537">
    <property type="protein sequence ID" value="CAF1302296.1"/>
    <property type="molecule type" value="Genomic_DNA"/>
</dbReference>
<dbReference type="Gene3D" id="1.20.1720.10">
    <property type="entry name" value="Multidrug resistance protein D"/>
    <property type="match status" value="2"/>
</dbReference>
<evidence type="ECO:0000256" key="5">
    <source>
        <dbReference type="SAM" id="Phobius"/>
    </source>
</evidence>
<dbReference type="OrthoDB" id="440553at2759"/>
<feature type="transmembrane region" description="Helical" evidence="5">
    <location>
        <begin position="54"/>
        <end position="73"/>
    </location>
</feature>
<dbReference type="GO" id="GO:0005886">
    <property type="term" value="C:plasma membrane"/>
    <property type="evidence" value="ECO:0007669"/>
    <property type="project" value="TreeGrafter"/>
</dbReference>
<feature type="transmembrane region" description="Helical" evidence="5">
    <location>
        <begin position="124"/>
        <end position="142"/>
    </location>
</feature>
<name>A0A815DU81_9BILA</name>
<dbReference type="GO" id="GO:0022857">
    <property type="term" value="F:transmembrane transporter activity"/>
    <property type="evidence" value="ECO:0007669"/>
    <property type="project" value="InterPro"/>
</dbReference>
<feature type="transmembrane region" description="Helical" evidence="5">
    <location>
        <begin position="348"/>
        <end position="369"/>
    </location>
</feature>
<dbReference type="EMBL" id="CAJOBC010038039">
    <property type="protein sequence ID" value="CAF4128465.1"/>
    <property type="molecule type" value="Genomic_DNA"/>
</dbReference>
<keyword evidence="4 5" id="KW-0472">Membrane</keyword>
<dbReference type="SUPFAM" id="SSF103473">
    <property type="entry name" value="MFS general substrate transporter"/>
    <property type="match status" value="2"/>
</dbReference>
<evidence type="ECO:0000313" key="7">
    <source>
        <dbReference type="EMBL" id="CAF1302296.1"/>
    </source>
</evidence>
<dbReference type="Proteomes" id="UP000663829">
    <property type="component" value="Unassembled WGS sequence"/>
</dbReference>
<sequence length="410" mass="45991">MLTLIFVMETMIKDFSNIDGKEEQQKEIKNVDLSAPIVDEISIYDIHTKSQRKVILFWISVAVLLLPLADTIYLPAMNNIIQELKTNEELVTLSVSIFLLFNGISSLIWGVISDRYGRNLTIRIGLGLFIIFLIFCVYAPSIKHLLIFRALQGAMISATMVVGQGVIADIYSPDERGWATIDVHIFDNQTCNIQTTRESFWSENNQSAPSDYITCEQRQGIFFVPVLLGVILGPPIGGVLSYLHGWRSTFVFLAIFSTVILVVYVLIIPETHQYKVLVKYSEKKIIESNDISEPKLVKPWLPFIHLTDLTILPYIISTTVAFACMIINQILLATLLTRNPYFFDEIEISISYIPVSIAEVIGCLLGGGLSDKANKYYTNNIPEGRLVPGLVGLVLIPIGLAMYGWGYIIN</sequence>
<accession>A0A815DU81</accession>
<dbReference type="InterPro" id="IPR020846">
    <property type="entry name" value="MFS_dom"/>
</dbReference>
<feature type="transmembrane region" description="Helical" evidence="5">
    <location>
        <begin position="311"/>
        <end position="336"/>
    </location>
</feature>
<feature type="transmembrane region" description="Helical" evidence="5">
    <location>
        <begin position="93"/>
        <end position="112"/>
    </location>
</feature>
<comment type="subcellular location">
    <subcellularLocation>
        <location evidence="1">Membrane</location>
        <topology evidence="1">Multi-pass membrane protein</topology>
    </subcellularLocation>
</comment>
<evidence type="ECO:0000256" key="1">
    <source>
        <dbReference type="ARBA" id="ARBA00004141"/>
    </source>
</evidence>
<dbReference type="Pfam" id="PF07690">
    <property type="entry name" value="MFS_1"/>
    <property type="match status" value="2"/>
</dbReference>
<feature type="transmembrane region" description="Helical" evidence="5">
    <location>
        <begin position="389"/>
        <end position="409"/>
    </location>
</feature>
<evidence type="ECO:0000259" key="6">
    <source>
        <dbReference type="PROSITE" id="PS50850"/>
    </source>
</evidence>
<evidence type="ECO:0000313" key="9">
    <source>
        <dbReference type="Proteomes" id="UP000663829"/>
    </source>
</evidence>
<organism evidence="7 9">
    <name type="scientific">Didymodactylos carnosus</name>
    <dbReference type="NCBI Taxonomy" id="1234261"/>
    <lineage>
        <taxon>Eukaryota</taxon>
        <taxon>Metazoa</taxon>
        <taxon>Spiralia</taxon>
        <taxon>Gnathifera</taxon>
        <taxon>Rotifera</taxon>
        <taxon>Eurotatoria</taxon>
        <taxon>Bdelloidea</taxon>
        <taxon>Philodinida</taxon>
        <taxon>Philodinidae</taxon>
        <taxon>Didymodactylos</taxon>
    </lineage>
</organism>
<feature type="domain" description="Major facilitator superfamily (MFS) profile" evidence="6">
    <location>
        <begin position="55"/>
        <end position="410"/>
    </location>
</feature>
<keyword evidence="3 5" id="KW-1133">Transmembrane helix</keyword>
<dbReference type="PANTHER" id="PTHR23502">
    <property type="entry name" value="MAJOR FACILITATOR SUPERFAMILY"/>
    <property type="match status" value="1"/>
</dbReference>
<dbReference type="PROSITE" id="PS50850">
    <property type="entry name" value="MFS"/>
    <property type="match status" value="1"/>
</dbReference>
<dbReference type="AlphaFoldDB" id="A0A815DU81"/>
<keyword evidence="9" id="KW-1185">Reference proteome</keyword>
<comment type="caution">
    <text evidence="7">The sequence shown here is derived from an EMBL/GenBank/DDBJ whole genome shotgun (WGS) entry which is preliminary data.</text>
</comment>